<reference evidence="1" key="1">
    <citation type="submission" date="2020-09" db="EMBL/GenBank/DDBJ databases">
        <title>Brevundimonas sp. LVF2 isolated from a puddle in Goettingen, Germany.</title>
        <authorList>
            <person name="Friedrich I."/>
            <person name="Klassen A."/>
            <person name="Hannes N."/>
            <person name="Schneider D."/>
            <person name="Hertel R."/>
            <person name="Daniel R."/>
        </authorList>
    </citation>
    <scope>NUCLEOTIDE SEQUENCE</scope>
    <source>
        <strain evidence="1">LVF2</strain>
    </source>
</reference>
<evidence type="ECO:0000313" key="1">
    <source>
        <dbReference type="EMBL" id="QTC90496.1"/>
    </source>
</evidence>
<accession>A0A975BZ43</accession>
<gene>
    <name evidence="1" type="ORF">IFJ75_14610</name>
</gene>
<dbReference type="AlphaFoldDB" id="A0A975BZ43"/>
<proteinExistence type="predicted"/>
<name>A0A975BZ43_9CAUL</name>
<sequence length="375" mass="41828">MTDRSIRNLANLQDSASTARVLNLTAVHREHGHTEDWSDAPLFRNPLLNRAMIIKHRLRRDEVDRFRLRRHVATKIVLPIDAGDLRVGGRYIFVGEIGYEATMQQVFGIGHDHPDLATLKVMDTLPGLDPFLLREALRRNGVTPATCYFNLSEADLGAMIAFVGEEITPLVDLSMGPDADLSAENPVARLTDKILSNSAGDDLSALGMTLRLRPEEYEEGIFCWKGFLYYKWVLRGVIGDVGAVVEAVRTVKPRGRPTDQQYVALDRSRETVRRRIQSTCDSTATMLRVYDDAFIGLTQEGDPAGFRDFLRDAPHLFAKLGERLGAVQHIVSFWKYRMAPGKPMPSPEELLDLLADFEVSLTGRDDVPGGISLAA</sequence>
<dbReference type="Proteomes" id="UP000663918">
    <property type="component" value="Chromosome"/>
</dbReference>
<dbReference type="RefSeq" id="WP_207868930.1">
    <property type="nucleotide sequence ID" value="NZ_CP062222.1"/>
</dbReference>
<dbReference type="KEGG" id="bgoe:IFJ75_14610"/>
<protein>
    <submittedName>
        <fullName evidence="1">Uncharacterized protein</fullName>
    </submittedName>
</protein>
<dbReference type="EMBL" id="CP062222">
    <property type="protein sequence ID" value="QTC90496.1"/>
    <property type="molecule type" value="Genomic_DNA"/>
</dbReference>
<evidence type="ECO:0000313" key="2">
    <source>
        <dbReference type="Proteomes" id="UP000663918"/>
    </source>
</evidence>
<organism evidence="1 2">
    <name type="scientific">Brevundimonas goettingensis</name>
    <dbReference type="NCBI Taxonomy" id="2774190"/>
    <lineage>
        <taxon>Bacteria</taxon>
        <taxon>Pseudomonadati</taxon>
        <taxon>Pseudomonadota</taxon>
        <taxon>Alphaproteobacteria</taxon>
        <taxon>Caulobacterales</taxon>
        <taxon>Caulobacteraceae</taxon>
        <taxon>Brevundimonas</taxon>
    </lineage>
</organism>
<keyword evidence="2" id="KW-1185">Reference proteome</keyword>